<dbReference type="InterPro" id="IPR008927">
    <property type="entry name" value="6-PGluconate_DH-like_C_sf"/>
</dbReference>
<evidence type="ECO:0000256" key="6">
    <source>
        <dbReference type="ARBA" id="ARBA00023027"/>
    </source>
</evidence>
<comment type="similarity">
    <text evidence="2 8">Belongs to the UDP-glucose/GDP-mannose dehydrogenase family.</text>
</comment>
<evidence type="ECO:0000256" key="4">
    <source>
        <dbReference type="ARBA" id="ARBA00015132"/>
    </source>
</evidence>
<dbReference type="SUPFAM" id="SSF52413">
    <property type="entry name" value="UDP-glucose/GDP-mannose dehydrogenase C-terminal domain"/>
    <property type="match status" value="1"/>
</dbReference>
<dbReference type="InterPro" id="IPR036220">
    <property type="entry name" value="UDP-Glc/GDP-Man_DH_C_sf"/>
</dbReference>
<dbReference type="SUPFAM" id="SSF48179">
    <property type="entry name" value="6-phosphogluconate dehydrogenase C-terminal domain-like"/>
    <property type="match status" value="1"/>
</dbReference>
<dbReference type="OrthoDB" id="9803238at2"/>
<feature type="binding site" evidence="10">
    <location>
        <position position="207"/>
    </location>
    <ligand>
        <name>substrate</name>
    </ligand>
</feature>
<feature type="binding site" evidence="11">
    <location>
        <position position="122"/>
    </location>
    <ligand>
        <name>NAD(+)</name>
        <dbReference type="ChEBI" id="CHEBI:57540"/>
    </ligand>
</feature>
<dbReference type="InterPro" id="IPR036291">
    <property type="entry name" value="NAD(P)-bd_dom_sf"/>
</dbReference>
<comment type="catalytic activity">
    <reaction evidence="7 8">
        <text>UDP-alpha-D-glucose + 2 NAD(+) + H2O = UDP-alpha-D-glucuronate + 2 NADH + 3 H(+)</text>
        <dbReference type="Rhea" id="RHEA:23596"/>
        <dbReference type="ChEBI" id="CHEBI:15377"/>
        <dbReference type="ChEBI" id="CHEBI:15378"/>
        <dbReference type="ChEBI" id="CHEBI:57540"/>
        <dbReference type="ChEBI" id="CHEBI:57945"/>
        <dbReference type="ChEBI" id="CHEBI:58052"/>
        <dbReference type="ChEBI" id="CHEBI:58885"/>
        <dbReference type="EC" id="1.1.1.22"/>
    </reaction>
</comment>
<dbReference type="Pfam" id="PF00984">
    <property type="entry name" value="UDPG_MGDP_dh"/>
    <property type="match status" value="1"/>
</dbReference>
<dbReference type="GO" id="GO:0000271">
    <property type="term" value="P:polysaccharide biosynthetic process"/>
    <property type="evidence" value="ECO:0007669"/>
    <property type="project" value="InterPro"/>
</dbReference>
<dbReference type="Gene3D" id="3.40.50.720">
    <property type="entry name" value="NAD(P)-binding Rossmann-like Domain"/>
    <property type="match status" value="2"/>
</dbReference>
<dbReference type="NCBIfam" id="TIGR03026">
    <property type="entry name" value="NDP-sugDHase"/>
    <property type="match status" value="1"/>
</dbReference>
<gene>
    <name evidence="13" type="ORF">B5C34_06245</name>
</gene>
<dbReference type="PIRSF" id="PIRSF000124">
    <property type="entry name" value="UDPglc_GDPman_dh"/>
    <property type="match status" value="1"/>
</dbReference>
<dbReference type="EC" id="1.1.1.22" evidence="3 8"/>
<dbReference type="SUPFAM" id="SSF51735">
    <property type="entry name" value="NAD(P)-binding Rossmann-fold domains"/>
    <property type="match status" value="1"/>
</dbReference>
<keyword evidence="5 8" id="KW-0560">Oxidoreductase</keyword>
<dbReference type="InterPro" id="IPR001732">
    <property type="entry name" value="UDP-Glc/GDP-Man_DH_N"/>
</dbReference>
<accession>A0A219B4K5</accession>
<comment type="caution">
    <text evidence="13">The sequence shown here is derived from an EMBL/GenBank/DDBJ whole genome shotgun (WGS) entry which is preliminary data.</text>
</comment>
<dbReference type="EMBL" id="NFZT01000001">
    <property type="protein sequence ID" value="OWV33104.1"/>
    <property type="molecule type" value="Genomic_DNA"/>
</dbReference>
<feature type="binding site" evidence="10">
    <location>
        <position position="260"/>
    </location>
    <ligand>
        <name>substrate</name>
    </ligand>
</feature>
<evidence type="ECO:0000256" key="11">
    <source>
        <dbReference type="PIRSR" id="PIRSR500134-3"/>
    </source>
</evidence>
<evidence type="ECO:0000256" key="5">
    <source>
        <dbReference type="ARBA" id="ARBA00023002"/>
    </source>
</evidence>
<evidence type="ECO:0000256" key="2">
    <source>
        <dbReference type="ARBA" id="ARBA00006601"/>
    </source>
</evidence>
<feature type="binding site" evidence="10">
    <location>
        <begin position="152"/>
        <end position="155"/>
    </location>
    <ligand>
        <name>substrate</name>
    </ligand>
</feature>
<feature type="binding site" evidence="10">
    <location>
        <begin position="252"/>
        <end position="256"/>
    </location>
    <ligand>
        <name>substrate</name>
    </ligand>
</feature>
<evidence type="ECO:0000256" key="10">
    <source>
        <dbReference type="PIRSR" id="PIRSR500134-2"/>
    </source>
</evidence>
<evidence type="ECO:0000256" key="1">
    <source>
        <dbReference type="ARBA" id="ARBA00004701"/>
    </source>
</evidence>
<dbReference type="STRING" id="1234595.C725_0579"/>
<dbReference type="RefSeq" id="WP_088711891.1">
    <property type="nucleotide sequence ID" value="NZ_NFZT01000001.1"/>
</dbReference>
<dbReference type="PANTHER" id="PTHR43750:SF3">
    <property type="entry name" value="UDP-GLUCOSE 6-DEHYDROGENASE TUAD"/>
    <property type="match status" value="1"/>
</dbReference>
<evidence type="ECO:0000259" key="12">
    <source>
        <dbReference type="SMART" id="SM00984"/>
    </source>
</evidence>
<dbReference type="InterPro" id="IPR014026">
    <property type="entry name" value="UDP-Glc/GDP-Man_DH_dimer"/>
</dbReference>
<organism evidence="13 14">
    <name type="scientific">Pacificimonas flava</name>
    <dbReference type="NCBI Taxonomy" id="1234595"/>
    <lineage>
        <taxon>Bacteria</taxon>
        <taxon>Pseudomonadati</taxon>
        <taxon>Pseudomonadota</taxon>
        <taxon>Alphaproteobacteria</taxon>
        <taxon>Sphingomonadales</taxon>
        <taxon>Sphingosinicellaceae</taxon>
        <taxon>Pacificimonas</taxon>
    </lineage>
</organism>
<dbReference type="UniPathway" id="UPA00038">
    <property type="reaction ID" value="UER00491"/>
</dbReference>
<keyword evidence="14" id="KW-1185">Reference proteome</keyword>
<sequence length="434" mass="46474">MRLAMIGTGYVGLVSGACFSEFGHHVVCVDKNEKIVDRLNDGEIPIYEPGLEALVERNAAGGRLRFTTDLKDAVADADAVFIAVGTPSRRGDGHADLSYVYAAAEEIARAASGSCVIVNKSTVPVGTGQEVQAIARRTAPEKQISVASNPEFLREGSAIEDFMRPDRVVVGVDNDHAEQVMRSIYRPLSLREVPLLVADRETAELIKYAANAFLAVKISYINEMADLCEKVGADVQTVAKGIGLDNRIGPKFLHPGPGYGGSCFPKDTLALLRTSEEAGAPVRIVQATVDVNERRKEAMAERVIAACGGDVSGKRIAALGLAFKPNTDDMRESPALEILPRLQKAGAQVAAFDPAAMQQATPLLPGVEMAASAYDAVEGAAAVVLITEWNEFRALDLGRVKASMADPVFVDLRNVYPPEDMRSAGFRYSSIGRK</sequence>
<evidence type="ECO:0000256" key="3">
    <source>
        <dbReference type="ARBA" id="ARBA00012954"/>
    </source>
</evidence>
<name>A0A219B4K5_9SPHN</name>
<dbReference type="Pfam" id="PF03721">
    <property type="entry name" value="UDPG_MGDP_dh_N"/>
    <property type="match status" value="1"/>
</dbReference>
<feature type="active site" description="Nucleophile" evidence="9">
    <location>
        <position position="263"/>
    </location>
</feature>
<dbReference type="PROSITE" id="PS51257">
    <property type="entry name" value="PROKAR_LIPOPROTEIN"/>
    <property type="match status" value="1"/>
</dbReference>
<feature type="binding site" evidence="11">
    <location>
        <position position="86"/>
    </location>
    <ligand>
        <name>NAD(+)</name>
        <dbReference type="ChEBI" id="CHEBI:57540"/>
    </ligand>
</feature>
<feature type="binding site" evidence="11">
    <location>
        <position position="155"/>
    </location>
    <ligand>
        <name>NAD(+)</name>
        <dbReference type="ChEBI" id="CHEBI:57540"/>
    </ligand>
</feature>
<evidence type="ECO:0000256" key="9">
    <source>
        <dbReference type="PIRSR" id="PIRSR500134-1"/>
    </source>
</evidence>
<protein>
    <recommendedName>
        <fullName evidence="4 8">UDP-glucose 6-dehydrogenase</fullName>
        <ecNumber evidence="3 8">1.1.1.22</ecNumber>
    </recommendedName>
</protein>
<evidence type="ECO:0000256" key="7">
    <source>
        <dbReference type="ARBA" id="ARBA00047473"/>
    </source>
</evidence>
<dbReference type="Proteomes" id="UP000198462">
    <property type="component" value="Unassembled WGS sequence"/>
</dbReference>
<dbReference type="PANTHER" id="PTHR43750">
    <property type="entry name" value="UDP-GLUCOSE 6-DEHYDROGENASE TUAD"/>
    <property type="match status" value="1"/>
</dbReference>
<dbReference type="PIRSF" id="PIRSF500134">
    <property type="entry name" value="UDPglc_DH_bac"/>
    <property type="match status" value="1"/>
</dbReference>
<proteinExistence type="inferred from homology"/>
<dbReference type="GO" id="GO:0003979">
    <property type="term" value="F:UDP-glucose 6-dehydrogenase activity"/>
    <property type="evidence" value="ECO:0007669"/>
    <property type="project" value="UniProtKB-EC"/>
</dbReference>
<keyword evidence="6 8" id="KW-0520">NAD</keyword>
<dbReference type="GO" id="GO:0051287">
    <property type="term" value="F:NAD binding"/>
    <property type="evidence" value="ECO:0007669"/>
    <property type="project" value="InterPro"/>
</dbReference>
<feature type="binding site" evidence="11">
    <location>
        <position position="331"/>
    </location>
    <ligand>
        <name>NAD(+)</name>
        <dbReference type="ChEBI" id="CHEBI:57540"/>
    </ligand>
</feature>
<dbReference type="GO" id="GO:0006065">
    <property type="term" value="P:UDP-glucuronate biosynthetic process"/>
    <property type="evidence" value="ECO:0007669"/>
    <property type="project" value="UniProtKB-UniPathway"/>
</dbReference>
<evidence type="ECO:0000313" key="14">
    <source>
        <dbReference type="Proteomes" id="UP000198462"/>
    </source>
</evidence>
<feature type="binding site" evidence="10">
    <location>
        <position position="324"/>
    </location>
    <ligand>
        <name>substrate</name>
    </ligand>
</feature>
<evidence type="ECO:0000313" key="13">
    <source>
        <dbReference type="EMBL" id="OWV33104.1"/>
    </source>
</evidence>
<dbReference type="InterPro" id="IPR017476">
    <property type="entry name" value="UDP-Glc/GDP-Man"/>
</dbReference>
<comment type="pathway">
    <text evidence="1">Nucleotide-sugar biosynthesis; UDP-alpha-D-glucuronate biosynthesis; UDP-alpha-D-glucuronate from UDP-alpha-D-glucose: step 1/1.</text>
</comment>
<dbReference type="InterPro" id="IPR028357">
    <property type="entry name" value="UDPglc_DH_bac"/>
</dbReference>
<feature type="binding site" evidence="11">
    <location>
        <position position="266"/>
    </location>
    <ligand>
        <name>NAD(+)</name>
        <dbReference type="ChEBI" id="CHEBI:57540"/>
    </ligand>
</feature>
<evidence type="ECO:0000256" key="8">
    <source>
        <dbReference type="PIRNR" id="PIRNR000124"/>
    </source>
</evidence>
<dbReference type="SMART" id="SM00984">
    <property type="entry name" value="UDPG_MGDP_dh_C"/>
    <property type="match status" value="1"/>
</dbReference>
<reference evidence="14" key="1">
    <citation type="submission" date="2017-05" db="EMBL/GenBank/DDBJ databases">
        <authorList>
            <person name="Lin X."/>
        </authorList>
    </citation>
    <scope>NUCLEOTIDE SEQUENCE [LARGE SCALE GENOMIC DNA]</scope>
    <source>
        <strain evidence="14">JLT2012</strain>
    </source>
</reference>
<feature type="binding site" evidence="11">
    <location>
        <position position="30"/>
    </location>
    <ligand>
        <name>NAD(+)</name>
        <dbReference type="ChEBI" id="CHEBI:57540"/>
    </ligand>
</feature>
<feature type="domain" description="UDP-glucose/GDP-mannose dehydrogenase C-terminal" evidence="12">
    <location>
        <begin position="317"/>
        <end position="418"/>
    </location>
</feature>
<dbReference type="InterPro" id="IPR014027">
    <property type="entry name" value="UDP-Glc/GDP-Man_DH_C"/>
</dbReference>
<dbReference type="AlphaFoldDB" id="A0A219B4K5"/>
<dbReference type="Pfam" id="PF03720">
    <property type="entry name" value="UDPG_MGDP_dh_C"/>
    <property type="match status" value="1"/>
</dbReference>
<dbReference type="Gene3D" id="1.20.5.100">
    <property type="entry name" value="Cytochrome c1, transmembrane anchor, C-terminal"/>
    <property type="match status" value="1"/>
</dbReference>